<name>A0A4Z2H261_9TELE</name>
<gene>
    <name evidence="2" type="ORF">EYF80_030623</name>
</gene>
<sequence length="90" mass="8890">MPAVTLPLRPVPLVRVPAGPCVDSHHLEAVVPGAGELALAFGSGADAMAVGFASLPASAISSAVVKLKATSTHASPQPDKPPIGNSSLCN</sequence>
<evidence type="ECO:0000313" key="2">
    <source>
        <dbReference type="EMBL" id="TNN59173.1"/>
    </source>
</evidence>
<comment type="caution">
    <text evidence="2">The sequence shown here is derived from an EMBL/GenBank/DDBJ whole genome shotgun (WGS) entry which is preliminary data.</text>
</comment>
<protein>
    <submittedName>
        <fullName evidence="2">Uncharacterized protein</fullName>
    </submittedName>
</protein>
<organism evidence="2 3">
    <name type="scientific">Liparis tanakae</name>
    <name type="common">Tanaka's snailfish</name>
    <dbReference type="NCBI Taxonomy" id="230148"/>
    <lineage>
        <taxon>Eukaryota</taxon>
        <taxon>Metazoa</taxon>
        <taxon>Chordata</taxon>
        <taxon>Craniata</taxon>
        <taxon>Vertebrata</taxon>
        <taxon>Euteleostomi</taxon>
        <taxon>Actinopterygii</taxon>
        <taxon>Neopterygii</taxon>
        <taxon>Teleostei</taxon>
        <taxon>Neoteleostei</taxon>
        <taxon>Acanthomorphata</taxon>
        <taxon>Eupercaria</taxon>
        <taxon>Perciformes</taxon>
        <taxon>Cottioidei</taxon>
        <taxon>Cottales</taxon>
        <taxon>Liparidae</taxon>
        <taxon>Liparis</taxon>
    </lineage>
</organism>
<accession>A0A4Z2H261</accession>
<dbReference type="AlphaFoldDB" id="A0A4Z2H261"/>
<dbReference type="Proteomes" id="UP000314294">
    <property type="component" value="Unassembled WGS sequence"/>
</dbReference>
<evidence type="ECO:0000256" key="1">
    <source>
        <dbReference type="SAM" id="MobiDB-lite"/>
    </source>
</evidence>
<proteinExistence type="predicted"/>
<feature type="region of interest" description="Disordered" evidence="1">
    <location>
        <begin position="68"/>
        <end position="90"/>
    </location>
</feature>
<evidence type="ECO:0000313" key="3">
    <source>
        <dbReference type="Proteomes" id="UP000314294"/>
    </source>
</evidence>
<keyword evidence="3" id="KW-1185">Reference proteome</keyword>
<dbReference type="EMBL" id="SRLO01000362">
    <property type="protein sequence ID" value="TNN59173.1"/>
    <property type="molecule type" value="Genomic_DNA"/>
</dbReference>
<reference evidence="2 3" key="1">
    <citation type="submission" date="2019-03" db="EMBL/GenBank/DDBJ databases">
        <title>First draft genome of Liparis tanakae, snailfish: a comprehensive survey of snailfish specific genes.</title>
        <authorList>
            <person name="Kim W."/>
            <person name="Song I."/>
            <person name="Jeong J.-H."/>
            <person name="Kim D."/>
            <person name="Kim S."/>
            <person name="Ryu S."/>
            <person name="Song J.Y."/>
            <person name="Lee S.K."/>
        </authorList>
    </citation>
    <scope>NUCLEOTIDE SEQUENCE [LARGE SCALE GENOMIC DNA]</scope>
    <source>
        <tissue evidence="2">Muscle</tissue>
    </source>
</reference>